<keyword evidence="1" id="KW-0812">Transmembrane</keyword>
<protein>
    <submittedName>
        <fullName evidence="2">Uncharacterized protein</fullName>
    </submittedName>
</protein>
<reference evidence="2" key="1">
    <citation type="submission" date="2012-03" db="EMBL/GenBank/DDBJ databases">
        <title>Functional metagenomics reveals considerable lignocellulase gene clusters in the gut microbiome of a wood-feeding higher termite.</title>
        <authorList>
            <person name="Liu N."/>
        </authorList>
    </citation>
    <scope>NUCLEOTIDE SEQUENCE</scope>
</reference>
<accession>A0A806KH45</accession>
<evidence type="ECO:0000313" key="2">
    <source>
        <dbReference type="EMBL" id="AGS53917.1"/>
    </source>
</evidence>
<evidence type="ECO:0000256" key="1">
    <source>
        <dbReference type="SAM" id="Phobius"/>
    </source>
</evidence>
<dbReference type="AlphaFoldDB" id="A0A806KH45"/>
<keyword evidence="1" id="KW-1133">Transmembrane helix</keyword>
<keyword evidence="1" id="KW-0472">Membrane</keyword>
<sequence>MDFKIQMAGVKTIYLFLRSVLGRLWFIILARIARIAKEGIAAFSR</sequence>
<proteinExistence type="predicted"/>
<organism evidence="2">
    <name type="scientific">uncultured bacterium contig00078</name>
    <dbReference type="NCBI Taxonomy" id="1181556"/>
    <lineage>
        <taxon>Bacteria</taxon>
        <taxon>environmental samples</taxon>
    </lineage>
</organism>
<feature type="transmembrane region" description="Helical" evidence="1">
    <location>
        <begin position="12"/>
        <end position="30"/>
    </location>
</feature>
<dbReference type="EMBL" id="JQ844260">
    <property type="protein sequence ID" value="AGS53917.1"/>
    <property type="molecule type" value="Genomic_DNA"/>
</dbReference>
<name>A0A806KH45_9BACT</name>